<dbReference type="EMBL" id="QEXO01000001">
    <property type="protein sequence ID" value="PWE15483.1"/>
    <property type="molecule type" value="Genomic_DNA"/>
</dbReference>
<dbReference type="GO" id="GO:0006950">
    <property type="term" value="P:response to stress"/>
    <property type="evidence" value="ECO:0007669"/>
    <property type="project" value="TreeGrafter"/>
</dbReference>
<dbReference type="PANTHER" id="PTHR33164:SF43">
    <property type="entry name" value="HTH-TYPE TRANSCRIPTIONAL REPRESSOR YETL"/>
    <property type="match status" value="1"/>
</dbReference>
<reference evidence="2 3" key="1">
    <citation type="submission" date="2018-05" db="EMBL/GenBank/DDBJ databases">
        <title>Genome Sequence of an Efficient Indole-Degrading Bacterium, Alcaligenes sp.YBY.</title>
        <authorList>
            <person name="Yang B."/>
        </authorList>
    </citation>
    <scope>NUCLEOTIDE SEQUENCE [LARGE SCALE GENOMIC DNA]</scope>
    <source>
        <strain evidence="2 3">YBY</strain>
    </source>
</reference>
<dbReference type="AlphaFoldDB" id="A0A2U2BN88"/>
<accession>A0A2U2BN88</accession>
<gene>
    <name evidence="2" type="ORF">DF183_01755</name>
</gene>
<dbReference type="Proteomes" id="UP000245216">
    <property type="component" value="Unassembled WGS sequence"/>
</dbReference>
<dbReference type="InterPro" id="IPR039422">
    <property type="entry name" value="MarR/SlyA-like"/>
</dbReference>
<name>A0A2U2BN88_ALCFA</name>
<evidence type="ECO:0000259" key="1">
    <source>
        <dbReference type="PROSITE" id="PS50995"/>
    </source>
</evidence>
<dbReference type="GO" id="GO:0003700">
    <property type="term" value="F:DNA-binding transcription factor activity"/>
    <property type="evidence" value="ECO:0007669"/>
    <property type="project" value="InterPro"/>
</dbReference>
<dbReference type="SUPFAM" id="SSF46785">
    <property type="entry name" value="Winged helix' DNA-binding domain"/>
    <property type="match status" value="1"/>
</dbReference>
<dbReference type="InterPro" id="IPR036388">
    <property type="entry name" value="WH-like_DNA-bd_sf"/>
</dbReference>
<dbReference type="InterPro" id="IPR036390">
    <property type="entry name" value="WH_DNA-bd_sf"/>
</dbReference>
<dbReference type="Gene3D" id="1.10.10.10">
    <property type="entry name" value="Winged helix-like DNA-binding domain superfamily/Winged helix DNA-binding domain"/>
    <property type="match status" value="1"/>
</dbReference>
<dbReference type="STRING" id="511.UZ73_03135"/>
<dbReference type="Pfam" id="PF01047">
    <property type="entry name" value="MarR"/>
    <property type="match status" value="1"/>
</dbReference>
<proteinExistence type="predicted"/>
<evidence type="ECO:0000313" key="2">
    <source>
        <dbReference type="EMBL" id="PWE15483.1"/>
    </source>
</evidence>
<dbReference type="PRINTS" id="PR00598">
    <property type="entry name" value="HTHMARR"/>
</dbReference>
<reference evidence="2 3" key="2">
    <citation type="submission" date="2018-05" db="EMBL/GenBank/DDBJ databases">
        <authorList>
            <person name="Lanie J.A."/>
            <person name="Ng W.-L."/>
            <person name="Kazmierczak K.M."/>
            <person name="Andrzejewski T.M."/>
            <person name="Davidsen T.M."/>
            <person name="Wayne K.J."/>
            <person name="Tettelin H."/>
            <person name="Glass J.I."/>
            <person name="Rusch D."/>
            <person name="Podicherti R."/>
            <person name="Tsui H.-C.T."/>
            <person name="Winkler M.E."/>
        </authorList>
    </citation>
    <scope>NUCLEOTIDE SEQUENCE [LARGE SCALE GENOMIC DNA]</scope>
    <source>
        <strain evidence="2 3">YBY</strain>
    </source>
</reference>
<organism evidence="2 3">
    <name type="scientific">Alcaligenes faecalis</name>
    <dbReference type="NCBI Taxonomy" id="511"/>
    <lineage>
        <taxon>Bacteria</taxon>
        <taxon>Pseudomonadati</taxon>
        <taxon>Pseudomonadota</taxon>
        <taxon>Betaproteobacteria</taxon>
        <taxon>Burkholderiales</taxon>
        <taxon>Alcaligenaceae</taxon>
        <taxon>Alcaligenes</taxon>
    </lineage>
</organism>
<sequence>MMNEFPQLQAAQQLGRTYRSLMAAFDQQLGMPLPRWRVLVCLYQEDGCLSQKQLVRLLRIDPAAVTRQLKNIESLGLVERFTDEQDNRLTNVRLSPAGRELVEATLPRRRRLVEAMLQDFSDQDLNQLITLLGNWESALLKAADKDLL</sequence>
<feature type="domain" description="HTH marR-type" evidence="1">
    <location>
        <begin position="7"/>
        <end position="137"/>
    </location>
</feature>
<comment type="caution">
    <text evidence="2">The sequence shown here is derived from an EMBL/GenBank/DDBJ whole genome shotgun (WGS) entry which is preliminary data.</text>
</comment>
<evidence type="ECO:0000313" key="3">
    <source>
        <dbReference type="Proteomes" id="UP000245216"/>
    </source>
</evidence>
<protein>
    <submittedName>
        <fullName evidence="2">MarR family transcriptional regulator</fullName>
    </submittedName>
</protein>
<dbReference type="RefSeq" id="WP_109088266.1">
    <property type="nucleotide sequence ID" value="NZ_QEXO01000001.1"/>
</dbReference>
<dbReference type="PROSITE" id="PS50995">
    <property type="entry name" value="HTH_MARR_2"/>
    <property type="match status" value="1"/>
</dbReference>
<dbReference type="InterPro" id="IPR000835">
    <property type="entry name" value="HTH_MarR-typ"/>
</dbReference>
<dbReference type="PANTHER" id="PTHR33164">
    <property type="entry name" value="TRANSCRIPTIONAL REGULATOR, MARR FAMILY"/>
    <property type="match status" value="1"/>
</dbReference>
<dbReference type="SMART" id="SM00347">
    <property type="entry name" value="HTH_MARR"/>
    <property type="match status" value="1"/>
</dbReference>